<evidence type="ECO:0000313" key="3">
    <source>
        <dbReference type="WBParaSite" id="MBELARI_LOCUS11494"/>
    </source>
</evidence>
<accession>A0AAF3EC21</accession>
<sequence length="124" mass="14169">MSQTFPFLEKIQDRLGYIVIDETGAIIKSDGELSNSEHTARVVKELLYLERPKSAIKPKHKMVEMTIDYSTHFYTIVRSGKYAFCVKRKRNRAITPQTTVNPLQLTSDIQETKPPSRSPSKSPN</sequence>
<keyword evidence="2" id="KW-1185">Reference proteome</keyword>
<dbReference type="Proteomes" id="UP000887575">
    <property type="component" value="Unassembled WGS sequence"/>
</dbReference>
<evidence type="ECO:0000256" key="1">
    <source>
        <dbReference type="SAM" id="MobiDB-lite"/>
    </source>
</evidence>
<proteinExistence type="predicted"/>
<name>A0AAF3EC21_9BILA</name>
<dbReference type="WBParaSite" id="MBELARI_LOCUS11494">
    <property type="protein sequence ID" value="MBELARI_LOCUS11494"/>
    <property type="gene ID" value="MBELARI_LOCUS11494"/>
</dbReference>
<feature type="compositionally biased region" description="Polar residues" evidence="1">
    <location>
        <begin position="96"/>
        <end position="109"/>
    </location>
</feature>
<dbReference type="SUPFAM" id="SSF103196">
    <property type="entry name" value="Roadblock/LC7 domain"/>
    <property type="match status" value="1"/>
</dbReference>
<evidence type="ECO:0000313" key="2">
    <source>
        <dbReference type="Proteomes" id="UP000887575"/>
    </source>
</evidence>
<feature type="region of interest" description="Disordered" evidence="1">
    <location>
        <begin position="96"/>
        <end position="124"/>
    </location>
</feature>
<organism evidence="2 3">
    <name type="scientific">Mesorhabditis belari</name>
    <dbReference type="NCBI Taxonomy" id="2138241"/>
    <lineage>
        <taxon>Eukaryota</taxon>
        <taxon>Metazoa</taxon>
        <taxon>Ecdysozoa</taxon>
        <taxon>Nematoda</taxon>
        <taxon>Chromadorea</taxon>
        <taxon>Rhabditida</taxon>
        <taxon>Rhabditina</taxon>
        <taxon>Rhabditomorpha</taxon>
        <taxon>Rhabditoidea</taxon>
        <taxon>Rhabditidae</taxon>
        <taxon>Mesorhabditinae</taxon>
        <taxon>Mesorhabditis</taxon>
    </lineage>
</organism>
<evidence type="ECO:0008006" key="4">
    <source>
        <dbReference type="Google" id="ProtNLM"/>
    </source>
</evidence>
<protein>
    <recommendedName>
        <fullName evidence="4">Late endosomal/lysosomal adaptor and MAPK and MTOR activator 4</fullName>
    </recommendedName>
</protein>
<feature type="compositionally biased region" description="Low complexity" evidence="1">
    <location>
        <begin position="113"/>
        <end position="124"/>
    </location>
</feature>
<reference evidence="3" key="1">
    <citation type="submission" date="2024-02" db="UniProtKB">
        <authorList>
            <consortium name="WormBaseParasite"/>
        </authorList>
    </citation>
    <scope>IDENTIFICATION</scope>
</reference>
<dbReference type="AlphaFoldDB" id="A0AAF3EC21"/>